<protein>
    <submittedName>
        <fullName evidence="8">Ribonuclease E/G</fullName>
    </submittedName>
</protein>
<organism evidence="8 9">
    <name type="scientific">Fodinibius salipaludis</name>
    <dbReference type="NCBI Taxonomy" id="2032627"/>
    <lineage>
        <taxon>Bacteria</taxon>
        <taxon>Pseudomonadati</taxon>
        <taxon>Balneolota</taxon>
        <taxon>Balneolia</taxon>
        <taxon>Balneolales</taxon>
        <taxon>Balneolaceae</taxon>
        <taxon>Fodinibius</taxon>
    </lineage>
</organism>
<dbReference type="SUPFAM" id="SSF50249">
    <property type="entry name" value="Nucleic acid-binding proteins"/>
    <property type="match status" value="1"/>
</dbReference>
<reference evidence="8 9" key="1">
    <citation type="submission" date="2017-08" db="EMBL/GenBank/DDBJ databases">
        <title>Aliifodinibius alkalisoli sp. nov., isolated from saline alkaline soil.</title>
        <authorList>
            <person name="Liu D."/>
            <person name="Zhang G."/>
        </authorList>
    </citation>
    <scope>NUCLEOTIDE SEQUENCE [LARGE SCALE GENOMIC DNA]</scope>
    <source>
        <strain evidence="8 9">WN023</strain>
    </source>
</reference>
<dbReference type="InterPro" id="IPR019307">
    <property type="entry name" value="RNA-bd_AU-1/RNase_E/G"/>
</dbReference>
<name>A0A2A2GDW7_9BACT</name>
<dbReference type="EMBL" id="NSKE01000001">
    <property type="protein sequence ID" value="PAU95836.1"/>
    <property type="molecule type" value="Genomic_DNA"/>
</dbReference>
<accession>A0A2A2GDW7</accession>
<feature type="region of interest" description="Disordered" evidence="6">
    <location>
        <begin position="538"/>
        <end position="590"/>
    </location>
</feature>
<evidence type="ECO:0000259" key="7">
    <source>
        <dbReference type="Pfam" id="PF10150"/>
    </source>
</evidence>
<keyword evidence="5" id="KW-0694">RNA-binding</keyword>
<dbReference type="Pfam" id="PF10150">
    <property type="entry name" value="RNase_E_G"/>
    <property type="match status" value="1"/>
</dbReference>
<evidence type="ECO:0000256" key="5">
    <source>
        <dbReference type="ARBA" id="ARBA00022884"/>
    </source>
</evidence>
<evidence type="ECO:0000313" key="8">
    <source>
        <dbReference type="EMBL" id="PAU95836.1"/>
    </source>
</evidence>
<dbReference type="GO" id="GO:0046872">
    <property type="term" value="F:metal ion binding"/>
    <property type="evidence" value="ECO:0007669"/>
    <property type="project" value="UniProtKB-KW"/>
</dbReference>
<dbReference type="PANTHER" id="PTHR30001">
    <property type="entry name" value="RIBONUCLEASE"/>
    <property type="match status" value="1"/>
</dbReference>
<dbReference type="InterPro" id="IPR012340">
    <property type="entry name" value="NA-bd_OB-fold"/>
</dbReference>
<sequence length="590" mass="67361">MKNQIIIHASGKQTRIALLENGELAQLFIESDENQRTVGNIYLAKVHKVMSGIRAAFIDMGTPKDAFLHFSDAGDHLKEYVQMLNGRDAIHKNVRKELKKTDFNQISNYEKQNWAGKILNPSQKLLVQIVKEPIGSKGPRISTDITVAGRFLVLIPMGDYVAVSRKINNYKERRRLKSIVSSMVPDGFGVIIRTVAKGQDEQSIEDDMRDVLKKWERILERLETADPPELLYKDLDMTESLVRDLFAKQYDRVLVDDPEMHKKIKSYVSQVAPQMLPNVELYKGREHIFDFMKVAKDVDSIFSPRVRMPSGGYLIFEQTEAMYVVDVNSGPYAAKEKQEDNSLKTNLEAAREVAKQLRLRDIGGIIVVDFIDLRNDKNRKKIYDELKKEFKKDPAKTNVIGMSDFGLVQITRQRIRPSVVNSVSKVCPTCGGSGSVVTKNTIIADLDAWLSKFRTTTDYRAVDIYINPYLKAYLEKGLLSIRRKWMFRYWLKITLVGDDSISLNEYKATIAGSDIDITDVVMQENNIDELIANETNDLDDLDDRPGRGDLDYYKKENGSDSGKRQKRDKRKPRPTRSGDGSKSKYYKSDS</sequence>
<feature type="compositionally biased region" description="Basic residues" evidence="6">
    <location>
        <begin position="564"/>
        <end position="574"/>
    </location>
</feature>
<dbReference type="Gene3D" id="2.40.50.140">
    <property type="entry name" value="Nucleic acid-binding proteins"/>
    <property type="match status" value="1"/>
</dbReference>
<evidence type="ECO:0000256" key="4">
    <source>
        <dbReference type="ARBA" id="ARBA00022842"/>
    </source>
</evidence>
<evidence type="ECO:0000313" key="9">
    <source>
        <dbReference type="Proteomes" id="UP000218831"/>
    </source>
</evidence>
<gene>
    <name evidence="8" type="ORF">CK503_01915</name>
</gene>
<dbReference type="GO" id="GO:0004540">
    <property type="term" value="F:RNA nuclease activity"/>
    <property type="evidence" value="ECO:0007669"/>
    <property type="project" value="InterPro"/>
</dbReference>
<feature type="domain" description="RNA-binding protein AU-1/Ribonuclease E/G" evidence="7">
    <location>
        <begin position="146"/>
        <end position="414"/>
    </location>
</feature>
<evidence type="ECO:0000256" key="3">
    <source>
        <dbReference type="ARBA" id="ARBA00022801"/>
    </source>
</evidence>
<dbReference type="GO" id="GO:0006364">
    <property type="term" value="P:rRNA processing"/>
    <property type="evidence" value="ECO:0007669"/>
    <property type="project" value="TreeGrafter"/>
</dbReference>
<dbReference type="AlphaFoldDB" id="A0A2A2GDW7"/>
<feature type="compositionally biased region" description="Basic and acidic residues" evidence="6">
    <location>
        <begin position="543"/>
        <end position="563"/>
    </location>
</feature>
<dbReference type="NCBIfam" id="TIGR00757">
    <property type="entry name" value="RNaseEG"/>
    <property type="match status" value="1"/>
</dbReference>
<dbReference type="RefSeq" id="WP_095605080.1">
    <property type="nucleotide sequence ID" value="NZ_NSKE01000001.1"/>
</dbReference>
<dbReference type="InterPro" id="IPR004659">
    <property type="entry name" value="RNase_E/G"/>
</dbReference>
<dbReference type="GO" id="GO:0003723">
    <property type="term" value="F:RNA binding"/>
    <property type="evidence" value="ECO:0007669"/>
    <property type="project" value="UniProtKB-KW"/>
</dbReference>
<dbReference type="GO" id="GO:0016787">
    <property type="term" value="F:hydrolase activity"/>
    <property type="evidence" value="ECO:0007669"/>
    <property type="project" value="UniProtKB-KW"/>
</dbReference>
<evidence type="ECO:0000256" key="2">
    <source>
        <dbReference type="ARBA" id="ARBA00022723"/>
    </source>
</evidence>
<proteinExistence type="predicted"/>
<keyword evidence="4" id="KW-0460">Magnesium</keyword>
<dbReference type="GO" id="GO:0005737">
    <property type="term" value="C:cytoplasm"/>
    <property type="evidence" value="ECO:0007669"/>
    <property type="project" value="TreeGrafter"/>
</dbReference>
<dbReference type="Proteomes" id="UP000218831">
    <property type="component" value="Unassembled WGS sequence"/>
</dbReference>
<keyword evidence="3" id="KW-0378">Hydrolase</keyword>
<comment type="caution">
    <text evidence="8">The sequence shown here is derived from an EMBL/GenBank/DDBJ whole genome shotgun (WGS) entry which is preliminary data.</text>
</comment>
<keyword evidence="9" id="KW-1185">Reference proteome</keyword>
<evidence type="ECO:0000256" key="1">
    <source>
        <dbReference type="ARBA" id="ARBA00001946"/>
    </source>
</evidence>
<dbReference type="OrthoDB" id="9804278at2"/>
<evidence type="ECO:0000256" key="6">
    <source>
        <dbReference type="SAM" id="MobiDB-lite"/>
    </source>
</evidence>
<keyword evidence="2" id="KW-0479">Metal-binding</keyword>
<feature type="compositionally biased region" description="Basic and acidic residues" evidence="6">
    <location>
        <begin position="579"/>
        <end position="590"/>
    </location>
</feature>
<dbReference type="CDD" id="cd04453">
    <property type="entry name" value="S1_RNase_E"/>
    <property type="match status" value="1"/>
</dbReference>
<comment type="cofactor">
    <cofactor evidence="1">
        <name>Mg(2+)</name>
        <dbReference type="ChEBI" id="CHEBI:18420"/>
    </cofactor>
</comment>
<dbReference type="PANTHER" id="PTHR30001:SF0">
    <property type="entry name" value="RIBONUCLEASE G"/>
    <property type="match status" value="1"/>
</dbReference>